<feature type="compositionally biased region" description="Polar residues" evidence="12">
    <location>
        <begin position="540"/>
        <end position="559"/>
    </location>
</feature>
<keyword evidence="7" id="KW-0805">Transcription regulation</keyword>
<dbReference type="AlphaFoldDB" id="A0A182J978"/>
<accession>A0A182J978</accession>
<evidence type="ECO:0000256" key="10">
    <source>
        <dbReference type="ARBA" id="ARBA00023170"/>
    </source>
</evidence>
<feature type="compositionally biased region" description="Low complexity" evidence="12">
    <location>
        <begin position="404"/>
        <end position="419"/>
    </location>
</feature>
<evidence type="ECO:0000256" key="8">
    <source>
        <dbReference type="ARBA" id="ARBA00023125"/>
    </source>
</evidence>
<dbReference type="PRINTS" id="PR00047">
    <property type="entry name" value="STROIDFINGER"/>
</dbReference>
<keyword evidence="10" id="KW-0675">Receptor</keyword>
<evidence type="ECO:0000313" key="13">
    <source>
        <dbReference type="EnsemblMetazoa" id="AATE013762-PA.1"/>
    </source>
</evidence>
<feature type="region of interest" description="Disordered" evidence="12">
    <location>
        <begin position="494"/>
        <end position="633"/>
    </location>
</feature>
<keyword evidence="4" id="KW-0479">Metal-binding</keyword>
<dbReference type="InterPro" id="IPR050200">
    <property type="entry name" value="Nuclear_hormone_rcpt_NR3"/>
</dbReference>
<dbReference type="PANTHER" id="PTHR48092">
    <property type="entry name" value="KNIRPS-RELATED PROTEIN-RELATED"/>
    <property type="match status" value="1"/>
</dbReference>
<reference evidence="13" key="1">
    <citation type="submission" date="2022-08" db="UniProtKB">
        <authorList>
            <consortium name="EnsemblMetazoa"/>
        </authorList>
    </citation>
    <scope>IDENTIFICATION</scope>
    <source>
        <strain evidence="13">EBRO</strain>
    </source>
</reference>
<feature type="compositionally biased region" description="Polar residues" evidence="12">
    <location>
        <begin position="342"/>
        <end position="353"/>
    </location>
</feature>
<dbReference type="PROSITE" id="PS00031">
    <property type="entry name" value="NUCLEAR_REC_DBD_1"/>
    <property type="match status" value="1"/>
</dbReference>
<dbReference type="Pfam" id="PF00105">
    <property type="entry name" value="zf-C4"/>
    <property type="match status" value="1"/>
</dbReference>
<feature type="compositionally biased region" description="Polar residues" evidence="12">
    <location>
        <begin position="310"/>
        <end position="334"/>
    </location>
</feature>
<dbReference type="FunFam" id="3.30.50.10:FF:000034">
    <property type="entry name" value="CLUMA_CG002674, isoform A"/>
    <property type="match status" value="1"/>
</dbReference>
<evidence type="ECO:0000256" key="9">
    <source>
        <dbReference type="ARBA" id="ARBA00023163"/>
    </source>
</evidence>
<feature type="compositionally biased region" description="Basic residues" evidence="12">
    <location>
        <begin position="518"/>
        <end position="534"/>
    </location>
</feature>
<keyword evidence="9" id="KW-0804">Transcription</keyword>
<sequence>MARAARTITSIHRENLRQPGCGQHGHFPVRLGRGARGIPAEKYRPTEAAPDAAPKRRAGHEAADTLENNNNTMNQQCKVCGEPAAGFHFGAFTCEGCKSFFGRSYNNLSSISECKNNGECIINKKNRTACKACRLRKCLMVGMSKSGSRYGRRSNWFKIHCLLQEQQQAAQQQGNHQKAQQSVSMHAGMFHGAYPHGMYPRPPCTKEELMILGLEEYSKHPSASPSVSSPDSHNSDSSNEIHDRRNALLRQGKLHDSPLNKDLFLPLPFGGLPLMPPPGFLPSSHLMFPGFHPALYSHPQAGLLKPADSQHLTLPSSPLANNNSRFTPNHNQTEPHAHPTSGAGSDSGKSPDSFSKRFILDQVLESQRCPSNGTVGSDKDEPEPEEVVPATMTPPRSPIVVTVSQPSSGGRQSQASSGHGHQHHHPSHHQDNPIDLSMKTGSSCTSTDERRSSMSGAESNGSDDEAHVDSRPQSVGLDKYKYAMAAAATVGIAKTPPTTNNNTNNNNNNNNCAVGNNHNHHHNHHHRQHQHSPRPHAPSMSPSPTQLQQHRASPPQAESPQRVQHHYQSHQRHHQHHHHQQQQQQQIRPRHGLGHHAGSGSESELEPEETEYDREVKRMKLTGTTPLDLTTKV</sequence>
<keyword evidence="6" id="KW-0862">Zinc</keyword>
<evidence type="ECO:0000256" key="7">
    <source>
        <dbReference type="ARBA" id="ARBA00023015"/>
    </source>
</evidence>
<evidence type="ECO:0000256" key="1">
    <source>
        <dbReference type="ARBA" id="ARBA00004123"/>
    </source>
</evidence>
<evidence type="ECO:0000256" key="11">
    <source>
        <dbReference type="ARBA" id="ARBA00023242"/>
    </source>
</evidence>
<organism evidence="13">
    <name type="scientific">Anopheles atroparvus</name>
    <name type="common">European mosquito</name>
    <dbReference type="NCBI Taxonomy" id="41427"/>
    <lineage>
        <taxon>Eukaryota</taxon>
        <taxon>Metazoa</taxon>
        <taxon>Ecdysozoa</taxon>
        <taxon>Arthropoda</taxon>
        <taxon>Hexapoda</taxon>
        <taxon>Insecta</taxon>
        <taxon>Pterygota</taxon>
        <taxon>Neoptera</taxon>
        <taxon>Endopterygota</taxon>
        <taxon>Diptera</taxon>
        <taxon>Nematocera</taxon>
        <taxon>Culicoidea</taxon>
        <taxon>Culicidae</taxon>
        <taxon>Anophelinae</taxon>
        <taxon>Anopheles</taxon>
    </lineage>
</organism>
<comment type="similarity">
    <text evidence="2">Belongs to the nuclear hormone receptor family. NR0 subfamily.</text>
</comment>
<dbReference type="InterPro" id="IPR013088">
    <property type="entry name" value="Znf_NHR/GATA"/>
</dbReference>
<dbReference type="SMART" id="SM00399">
    <property type="entry name" value="ZnF_C4"/>
    <property type="match status" value="1"/>
</dbReference>
<keyword evidence="11" id="KW-0539">Nucleus</keyword>
<dbReference type="SUPFAM" id="SSF57716">
    <property type="entry name" value="Glucocorticoid receptor-like (DNA-binding domain)"/>
    <property type="match status" value="1"/>
</dbReference>
<dbReference type="GO" id="GO:0003700">
    <property type="term" value="F:DNA-binding transcription factor activity"/>
    <property type="evidence" value="ECO:0007669"/>
    <property type="project" value="InterPro"/>
</dbReference>
<dbReference type="GO" id="GO:0005634">
    <property type="term" value="C:nucleus"/>
    <property type="evidence" value="ECO:0007669"/>
    <property type="project" value="UniProtKB-SubCell"/>
</dbReference>
<proteinExistence type="inferred from homology"/>
<dbReference type="VEuPathDB" id="VectorBase:AATE013762"/>
<feature type="compositionally biased region" description="Polar residues" evidence="12">
    <location>
        <begin position="622"/>
        <end position="633"/>
    </location>
</feature>
<dbReference type="Gene3D" id="3.30.50.10">
    <property type="entry name" value="Erythroid Transcription Factor GATA-1, subunit A"/>
    <property type="match status" value="1"/>
</dbReference>
<feature type="region of interest" description="Disordered" evidence="12">
    <location>
        <begin position="308"/>
        <end position="474"/>
    </location>
</feature>
<keyword evidence="5" id="KW-0863">Zinc-finger</keyword>
<evidence type="ECO:0000256" key="3">
    <source>
        <dbReference type="ARBA" id="ARBA00022473"/>
    </source>
</evidence>
<feature type="compositionally biased region" description="Basic residues" evidence="12">
    <location>
        <begin position="563"/>
        <end position="580"/>
    </location>
</feature>
<dbReference type="GO" id="GO:0008270">
    <property type="term" value="F:zinc ion binding"/>
    <property type="evidence" value="ECO:0007669"/>
    <property type="project" value="UniProtKB-KW"/>
</dbReference>
<feature type="compositionally biased region" description="Low complexity" evidence="12">
    <location>
        <begin position="500"/>
        <end position="517"/>
    </location>
</feature>
<evidence type="ECO:0000256" key="12">
    <source>
        <dbReference type="SAM" id="MobiDB-lite"/>
    </source>
</evidence>
<keyword evidence="3" id="KW-0217">Developmental protein</keyword>
<evidence type="ECO:0000256" key="5">
    <source>
        <dbReference type="ARBA" id="ARBA00022771"/>
    </source>
</evidence>
<evidence type="ECO:0000256" key="6">
    <source>
        <dbReference type="ARBA" id="ARBA00022833"/>
    </source>
</evidence>
<dbReference type="STRING" id="41427.A0A182J978"/>
<protein>
    <submittedName>
        <fullName evidence="13">Uncharacterized protein</fullName>
    </submittedName>
</protein>
<name>A0A182J978_ANOAO</name>
<feature type="region of interest" description="Disordered" evidence="12">
    <location>
        <begin position="220"/>
        <end position="241"/>
    </location>
</feature>
<dbReference type="InterPro" id="IPR001628">
    <property type="entry name" value="Znf_hrmn_rcpt"/>
</dbReference>
<feature type="compositionally biased region" description="Low complexity" evidence="12">
    <location>
        <begin position="220"/>
        <end position="238"/>
    </location>
</feature>
<keyword evidence="8" id="KW-0238">DNA-binding</keyword>
<comment type="subcellular location">
    <subcellularLocation>
        <location evidence="1">Nucleus</location>
    </subcellularLocation>
</comment>
<dbReference type="EnsemblMetazoa" id="AATE013762-RA">
    <property type="protein sequence ID" value="AATE013762-PA.1"/>
    <property type="gene ID" value="AATE013762"/>
</dbReference>
<feature type="compositionally biased region" description="Polar residues" evidence="12">
    <location>
        <begin position="364"/>
        <end position="375"/>
    </location>
</feature>
<dbReference type="PROSITE" id="PS51030">
    <property type="entry name" value="NUCLEAR_REC_DBD_2"/>
    <property type="match status" value="1"/>
</dbReference>
<dbReference type="GO" id="GO:0043565">
    <property type="term" value="F:sequence-specific DNA binding"/>
    <property type="evidence" value="ECO:0007669"/>
    <property type="project" value="InterPro"/>
</dbReference>
<evidence type="ECO:0000256" key="4">
    <source>
        <dbReference type="ARBA" id="ARBA00022723"/>
    </source>
</evidence>
<evidence type="ECO:0000256" key="2">
    <source>
        <dbReference type="ARBA" id="ARBA00006647"/>
    </source>
</evidence>
<feature type="compositionally biased region" description="Acidic residues" evidence="12">
    <location>
        <begin position="603"/>
        <end position="612"/>
    </location>
</feature>